<dbReference type="InterPro" id="IPR000719">
    <property type="entry name" value="Prot_kinase_dom"/>
</dbReference>
<gene>
    <name evidence="7" type="ORF">FN846DRAFT_934299</name>
</gene>
<evidence type="ECO:0000256" key="3">
    <source>
        <dbReference type="ARBA" id="ARBA00022741"/>
    </source>
</evidence>
<keyword evidence="4 7" id="KW-0418">Kinase</keyword>
<dbReference type="GO" id="GO:0004674">
    <property type="term" value="F:protein serine/threonine kinase activity"/>
    <property type="evidence" value="ECO:0007669"/>
    <property type="project" value="UniProtKB-KW"/>
</dbReference>
<comment type="caution">
    <text evidence="7">The sequence shown here is derived from an EMBL/GenBank/DDBJ whole genome shotgun (WGS) entry which is preliminary data.</text>
</comment>
<evidence type="ECO:0000313" key="7">
    <source>
        <dbReference type="EMBL" id="KAA8911850.1"/>
    </source>
</evidence>
<evidence type="ECO:0000256" key="4">
    <source>
        <dbReference type="ARBA" id="ARBA00022777"/>
    </source>
</evidence>
<evidence type="ECO:0000313" key="8">
    <source>
        <dbReference type="Proteomes" id="UP000326924"/>
    </source>
</evidence>
<name>A0A5J5F5V7_9PEZI</name>
<dbReference type="InterPro" id="IPR011009">
    <property type="entry name" value="Kinase-like_dom_sf"/>
</dbReference>
<keyword evidence="5" id="KW-0067">ATP-binding</keyword>
<dbReference type="InParanoid" id="A0A5J5F5V7"/>
<evidence type="ECO:0000259" key="6">
    <source>
        <dbReference type="PROSITE" id="PS50011"/>
    </source>
</evidence>
<dbReference type="PANTHER" id="PTHR45646:SF11">
    <property type="entry name" value="SERINE_THREONINE-PROTEIN KINASE DOA"/>
    <property type="match status" value="1"/>
</dbReference>
<dbReference type="GO" id="GO:0005634">
    <property type="term" value="C:nucleus"/>
    <property type="evidence" value="ECO:0007669"/>
    <property type="project" value="TreeGrafter"/>
</dbReference>
<evidence type="ECO:0000256" key="1">
    <source>
        <dbReference type="ARBA" id="ARBA00022527"/>
    </source>
</evidence>
<organism evidence="7 8">
    <name type="scientific">Sphaerosporella brunnea</name>
    <dbReference type="NCBI Taxonomy" id="1250544"/>
    <lineage>
        <taxon>Eukaryota</taxon>
        <taxon>Fungi</taxon>
        <taxon>Dikarya</taxon>
        <taxon>Ascomycota</taxon>
        <taxon>Pezizomycotina</taxon>
        <taxon>Pezizomycetes</taxon>
        <taxon>Pezizales</taxon>
        <taxon>Pyronemataceae</taxon>
        <taxon>Sphaerosporella</taxon>
    </lineage>
</organism>
<keyword evidence="8" id="KW-1185">Reference proteome</keyword>
<dbReference type="Pfam" id="PF00069">
    <property type="entry name" value="Pkinase"/>
    <property type="match status" value="1"/>
</dbReference>
<dbReference type="EMBL" id="VXIS01000031">
    <property type="protein sequence ID" value="KAA8911850.1"/>
    <property type="molecule type" value="Genomic_DNA"/>
</dbReference>
<dbReference type="AlphaFoldDB" id="A0A5J5F5V7"/>
<accession>A0A5J5F5V7</accession>
<sequence>MAITVTEPLGPSIYHVLDELIDQPFPVAVARRVAAQVAKGLSYIHSRGVVHGDLHLGNILFRIPNLDLWTPEQVFSYLGEPEKVEIKRHDGQPLTSTTPVYAVHAPLVYKLEPLFLTEDCAIRICDFGEAFHPPAPEKRLHIPVWYAAPEISFQDTAGRWSDIWALACVFYRIFGITELFPSYHGRSDEVLMYAVRALGKLPERWWRGWEKRSIYFAEDGTFQPTDDERWKNYKEKTEDLKSRMGEDLVGLGAGEMVEFEAVLRRMLRFEPEERIEAGEVLRLLPKAWAA</sequence>
<dbReference type="Gene3D" id="1.10.510.10">
    <property type="entry name" value="Transferase(Phosphotransferase) domain 1"/>
    <property type="match status" value="1"/>
</dbReference>
<dbReference type="OrthoDB" id="5979581at2759"/>
<evidence type="ECO:0000256" key="2">
    <source>
        <dbReference type="ARBA" id="ARBA00022679"/>
    </source>
</evidence>
<keyword evidence="2" id="KW-0808">Transferase</keyword>
<dbReference type="GO" id="GO:0043484">
    <property type="term" value="P:regulation of RNA splicing"/>
    <property type="evidence" value="ECO:0007669"/>
    <property type="project" value="TreeGrafter"/>
</dbReference>
<dbReference type="SMART" id="SM00220">
    <property type="entry name" value="S_TKc"/>
    <property type="match status" value="1"/>
</dbReference>
<keyword evidence="1" id="KW-0723">Serine/threonine-protein kinase</keyword>
<dbReference type="SUPFAM" id="SSF56112">
    <property type="entry name" value="Protein kinase-like (PK-like)"/>
    <property type="match status" value="1"/>
</dbReference>
<evidence type="ECO:0000256" key="5">
    <source>
        <dbReference type="ARBA" id="ARBA00022840"/>
    </source>
</evidence>
<dbReference type="PROSITE" id="PS50011">
    <property type="entry name" value="PROTEIN_KINASE_DOM"/>
    <property type="match status" value="1"/>
</dbReference>
<keyword evidence="3" id="KW-0547">Nucleotide-binding</keyword>
<protein>
    <submittedName>
        <fullName evidence="7">Kinase-like domain-containing protein</fullName>
    </submittedName>
</protein>
<dbReference type="InterPro" id="IPR051175">
    <property type="entry name" value="CLK_kinases"/>
</dbReference>
<reference evidence="7 8" key="1">
    <citation type="submission" date="2019-09" db="EMBL/GenBank/DDBJ databases">
        <title>Draft genome of the ectomycorrhizal ascomycete Sphaerosporella brunnea.</title>
        <authorList>
            <consortium name="DOE Joint Genome Institute"/>
            <person name="Benucci G.M."/>
            <person name="Marozzi G."/>
            <person name="Antonielli L."/>
            <person name="Sanchez S."/>
            <person name="Marco P."/>
            <person name="Wang X."/>
            <person name="Falini L.B."/>
            <person name="Barry K."/>
            <person name="Haridas S."/>
            <person name="Lipzen A."/>
            <person name="Labutti K."/>
            <person name="Grigoriev I.V."/>
            <person name="Murat C."/>
            <person name="Martin F."/>
            <person name="Albertini E."/>
            <person name="Donnini D."/>
            <person name="Bonito G."/>
        </authorList>
    </citation>
    <scope>NUCLEOTIDE SEQUENCE [LARGE SCALE GENOMIC DNA]</scope>
    <source>
        <strain evidence="7 8">Sb_GMNB300</strain>
    </source>
</reference>
<dbReference type="GO" id="GO:0005524">
    <property type="term" value="F:ATP binding"/>
    <property type="evidence" value="ECO:0007669"/>
    <property type="project" value="UniProtKB-KW"/>
</dbReference>
<dbReference type="PANTHER" id="PTHR45646">
    <property type="entry name" value="SERINE/THREONINE-PROTEIN KINASE DOA-RELATED"/>
    <property type="match status" value="1"/>
</dbReference>
<proteinExistence type="predicted"/>
<dbReference type="Proteomes" id="UP000326924">
    <property type="component" value="Unassembled WGS sequence"/>
</dbReference>
<feature type="domain" description="Protein kinase" evidence="6">
    <location>
        <begin position="1"/>
        <end position="289"/>
    </location>
</feature>